<dbReference type="Pfam" id="PF01584">
    <property type="entry name" value="CheW"/>
    <property type="match status" value="1"/>
</dbReference>
<proteinExistence type="predicted"/>
<keyword evidence="3" id="KW-0963">Cytoplasm</keyword>
<protein>
    <recommendedName>
        <fullName evidence="2">Chemotaxis protein CheW</fullName>
    </recommendedName>
</protein>
<reference evidence="6 7" key="1">
    <citation type="submission" date="2019-08" db="EMBL/GenBank/DDBJ databases">
        <title>Calorimonas adulescens gen. nov., sp. nov., an anaerobic thermophilic bacterium from Sakhalin hot spring.</title>
        <authorList>
            <person name="Khomyakova M.A."/>
            <person name="Merkel A.Y."/>
            <person name="Novikov A."/>
            <person name="Bonch-Osmolovskaya E.A."/>
            <person name="Slobodkin A.I."/>
        </authorList>
    </citation>
    <scope>NUCLEOTIDE SEQUENCE [LARGE SCALE GENOMIC DNA]</scope>
    <source>
        <strain evidence="6 7">A05MB</strain>
    </source>
</reference>
<dbReference type="PANTHER" id="PTHR22617">
    <property type="entry name" value="CHEMOTAXIS SENSOR HISTIDINE KINASE-RELATED"/>
    <property type="match status" value="1"/>
</dbReference>
<evidence type="ECO:0000256" key="1">
    <source>
        <dbReference type="ARBA" id="ARBA00004496"/>
    </source>
</evidence>
<evidence type="ECO:0000256" key="4">
    <source>
        <dbReference type="ARBA" id="ARBA00022500"/>
    </source>
</evidence>
<dbReference type="RefSeq" id="WP_149544203.1">
    <property type="nucleotide sequence ID" value="NZ_VTPS01000001.1"/>
</dbReference>
<name>A0A5D8QHA9_9THEO</name>
<dbReference type="PANTHER" id="PTHR22617:SF23">
    <property type="entry name" value="CHEMOTAXIS PROTEIN CHEW"/>
    <property type="match status" value="1"/>
</dbReference>
<keyword evidence="4" id="KW-0145">Chemotaxis</keyword>
<accession>A0A5D8QHA9</accession>
<dbReference type="InterPro" id="IPR039315">
    <property type="entry name" value="CheW"/>
</dbReference>
<evidence type="ECO:0000313" key="7">
    <source>
        <dbReference type="Proteomes" id="UP000322976"/>
    </source>
</evidence>
<dbReference type="EMBL" id="VTPS01000001">
    <property type="protein sequence ID" value="TZE83584.1"/>
    <property type="molecule type" value="Genomic_DNA"/>
</dbReference>
<evidence type="ECO:0000256" key="2">
    <source>
        <dbReference type="ARBA" id="ARBA00021483"/>
    </source>
</evidence>
<evidence type="ECO:0000256" key="3">
    <source>
        <dbReference type="ARBA" id="ARBA00022490"/>
    </source>
</evidence>
<dbReference type="SUPFAM" id="SSF50341">
    <property type="entry name" value="CheW-like"/>
    <property type="match status" value="1"/>
</dbReference>
<dbReference type="CDD" id="cd00732">
    <property type="entry name" value="CheW"/>
    <property type="match status" value="1"/>
</dbReference>
<dbReference type="AlphaFoldDB" id="A0A5D8QHA9"/>
<dbReference type="GO" id="GO:0007165">
    <property type="term" value="P:signal transduction"/>
    <property type="evidence" value="ECO:0007669"/>
    <property type="project" value="InterPro"/>
</dbReference>
<evidence type="ECO:0000313" key="6">
    <source>
        <dbReference type="EMBL" id="TZE83584.1"/>
    </source>
</evidence>
<dbReference type="Proteomes" id="UP000322976">
    <property type="component" value="Unassembled WGS sequence"/>
</dbReference>
<sequence>MSERQVVVFKLQGEEYCIDIMKVMEIIRMQEIVKLPDTPDFVEGVVNLRGKIIPVIDLKKRFHLEGKEISEETRIIITDTDGKTVGFIVDNVTEVLRLNEDDIEPINTDVVGIDKDYIAGIGKLENRLLILLDLNKVLTKEEKSILKEEE</sequence>
<dbReference type="GO" id="GO:0005829">
    <property type="term" value="C:cytosol"/>
    <property type="evidence" value="ECO:0007669"/>
    <property type="project" value="TreeGrafter"/>
</dbReference>
<comment type="caution">
    <text evidence="6">The sequence shown here is derived from an EMBL/GenBank/DDBJ whole genome shotgun (WGS) entry which is preliminary data.</text>
</comment>
<dbReference type="PROSITE" id="PS50851">
    <property type="entry name" value="CHEW"/>
    <property type="match status" value="1"/>
</dbReference>
<dbReference type="Gene3D" id="2.40.50.180">
    <property type="entry name" value="CheA-289, Domain 4"/>
    <property type="match status" value="1"/>
</dbReference>
<dbReference type="InterPro" id="IPR036061">
    <property type="entry name" value="CheW-like_dom_sf"/>
</dbReference>
<keyword evidence="7" id="KW-1185">Reference proteome</keyword>
<organism evidence="6 7">
    <name type="scientific">Calorimonas adulescens</name>
    <dbReference type="NCBI Taxonomy" id="2606906"/>
    <lineage>
        <taxon>Bacteria</taxon>
        <taxon>Bacillati</taxon>
        <taxon>Bacillota</taxon>
        <taxon>Clostridia</taxon>
        <taxon>Thermoanaerobacterales</taxon>
        <taxon>Thermoanaerobacteraceae</taxon>
        <taxon>Calorimonas</taxon>
    </lineage>
</organism>
<dbReference type="GO" id="GO:0006935">
    <property type="term" value="P:chemotaxis"/>
    <property type="evidence" value="ECO:0007669"/>
    <property type="project" value="UniProtKB-KW"/>
</dbReference>
<dbReference type="Gene3D" id="2.30.30.40">
    <property type="entry name" value="SH3 Domains"/>
    <property type="match status" value="1"/>
</dbReference>
<gene>
    <name evidence="6" type="ORF">FWJ32_01525</name>
</gene>
<feature type="domain" description="CheW-like" evidence="5">
    <location>
        <begin position="3"/>
        <end position="143"/>
    </location>
</feature>
<dbReference type="FunFam" id="2.40.50.180:FF:000002">
    <property type="entry name" value="Chemotaxis protein CheW"/>
    <property type="match status" value="1"/>
</dbReference>
<dbReference type="SMART" id="SM00260">
    <property type="entry name" value="CheW"/>
    <property type="match status" value="1"/>
</dbReference>
<comment type="subcellular location">
    <subcellularLocation>
        <location evidence="1">Cytoplasm</location>
    </subcellularLocation>
</comment>
<dbReference type="InterPro" id="IPR002545">
    <property type="entry name" value="CheW-lke_dom"/>
</dbReference>
<evidence type="ECO:0000259" key="5">
    <source>
        <dbReference type="PROSITE" id="PS50851"/>
    </source>
</evidence>